<evidence type="ECO:0000313" key="4">
    <source>
        <dbReference type="Proteomes" id="UP000236291"/>
    </source>
</evidence>
<name>A0A2K3M220_TRIPR</name>
<proteinExistence type="predicted"/>
<organism evidence="3 4">
    <name type="scientific">Trifolium pratense</name>
    <name type="common">Red clover</name>
    <dbReference type="NCBI Taxonomy" id="57577"/>
    <lineage>
        <taxon>Eukaryota</taxon>
        <taxon>Viridiplantae</taxon>
        <taxon>Streptophyta</taxon>
        <taxon>Embryophyta</taxon>
        <taxon>Tracheophyta</taxon>
        <taxon>Spermatophyta</taxon>
        <taxon>Magnoliopsida</taxon>
        <taxon>eudicotyledons</taxon>
        <taxon>Gunneridae</taxon>
        <taxon>Pentapetalae</taxon>
        <taxon>rosids</taxon>
        <taxon>fabids</taxon>
        <taxon>Fabales</taxon>
        <taxon>Fabaceae</taxon>
        <taxon>Papilionoideae</taxon>
        <taxon>50 kb inversion clade</taxon>
        <taxon>NPAAA clade</taxon>
        <taxon>Hologalegina</taxon>
        <taxon>IRL clade</taxon>
        <taxon>Trifolieae</taxon>
        <taxon>Trifolium</taxon>
    </lineage>
</organism>
<evidence type="ECO:0000256" key="2">
    <source>
        <dbReference type="PROSITE-ProRule" id="PRU00708"/>
    </source>
</evidence>
<dbReference type="InterPro" id="IPR002885">
    <property type="entry name" value="PPR_rpt"/>
</dbReference>
<reference evidence="3 4" key="1">
    <citation type="journal article" date="2014" name="Am. J. Bot.">
        <title>Genome assembly and annotation for red clover (Trifolium pratense; Fabaceae).</title>
        <authorList>
            <person name="Istvanek J."/>
            <person name="Jaros M."/>
            <person name="Krenek A."/>
            <person name="Repkova J."/>
        </authorList>
    </citation>
    <scope>NUCLEOTIDE SEQUENCE [LARGE SCALE GENOMIC DNA]</scope>
    <source>
        <strain evidence="4">cv. Tatra</strain>
        <tissue evidence="3">Young leaves</tissue>
    </source>
</reference>
<dbReference type="EMBL" id="ASHM01047289">
    <property type="protein sequence ID" value="PNX84814.1"/>
    <property type="molecule type" value="Genomic_DNA"/>
</dbReference>
<reference evidence="3 4" key="2">
    <citation type="journal article" date="2017" name="Front. Plant Sci.">
        <title>Gene Classification and Mining of Molecular Markers Useful in Red Clover (Trifolium pratense) Breeding.</title>
        <authorList>
            <person name="Istvanek J."/>
            <person name="Dluhosova J."/>
            <person name="Dluhos P."/>
            <person name="Patkova L."/>
            <person name="Nedelnik J."/>
            <person name="Repkova J."/>
        </authorList>
    </citation>
    <scope>NUCLEOTIDE SEQUENCE [LARGE SCALE GENOMIC DNA]</scope>
    <source>
        <strain evidence="4">cv. Tatra</strain>
        <tissue evidence="3">Young leaves</tissue>
    </source>
</reference>
<gene>
    <name evidence="3" type="ORF">L195_g040878</name>
</gene>
<evidence type="ECO:0000256" key="1">
    <source>
        <dbReference type="ARBA" id="ARBA00022737"/>
    </source>
</evidence>
<dbReference type="STRING" id="57577.A0A2K3M220"/>
<keyword evidence="1" id="KW-0677">Repeat</keyword>
<feature type="repeat" description="PPR" evidence="2">
    <location>
        <begin position="148"/>
        <end position="182"/>
    </location>
</feature>
<sequence length="224" mass="25081">MNLLRVSFTAASHKTFRHILGSGMIRGFATASRNLESEQVVEKMNPSTVILSLPAPINNMSKNEEQSRAAVEVLDQTPPPLKGMGFDAAFNMGFYGPILEYHSTMAPNSSYDEFKSVVELVEGICIKGLENVFDTMMKSKYKPDGIDDGIVYNLFIIAHCKHCNVDEAYVMYKEMGKYGFACHMFTVLALVKTLEREKNMVSELLWVILNVLRSCNLNDSEIAC</sequence>
<dbReference type="PROSITE" id="PS51375">
    <property type="entry name" value="PPR"/>
    <property type="match status" value="1"/>
</dbReference>
<dbReference type="AlphaFoldDB" id="A0A2K3M220"/>
<protein>
    <recommendedName>
        <fullName evidence="5">Pentatricopeptide repeat-containing protein</fullName>
    </recommendedName>
</protein>
<evidence type="ECO:0000313" key="3">
    <source>
        <dbReference type="EMBL" id="PNX84814.1"/>
    </source>
</evidence>
<accession>A0A2K3M220</accession>
<dbReference type="Pfam" id="PF01535">
    <property type="entry name" value="PPR"/>
    <property type="match status" value="1"/>
</dbReference>
<dbReference type="Proteomes" id="UP000236291">
    <property type="component" value="Unassembled WGS sequence"/>
</dbReference>
<comment type="caution">
    <text evidence="3">The sequence shown here is derived from an EMBL/GenBank/DDBJ whole genome shotgun (WGS) entry which is preliminary data.</text>
</comment>
<dbReference type="NCBIfam" id="TIGR00756">
    <property type="entry name" value="PPR"/>
    <property type="match status" value="1"/>
</dbReference>
<evidence type="ECO:0008006" key="5">
    <source>
        <dbReference type="Google" id="ProtNLM"/>
    </source>
</evidence>
<dbReference type="InterPro" id="IPR011990">
    <property type="entry name" value="TPR-like_helical_dom_sf"/>
</dbReference>
<dbReference type="Gene3D" id="1.25.40.10">
    <property type="entry name" value="Tetratricopeptide repeat domain"/>
    <property type="match status" value="1"/>
</dbReference>
<dbReference type="OrthoDB" id="185373at2759"/>